<keyword evidence="6 8" id="KW-1133">Transmembrane helix</keyword>
<dbReference type="GO" id="GO:0012511">
    <property type="term" value="C:monolayer-surrounded lipid storage body"/>
    <property type="evidence" value="ECO:0007669"/>
    <property type="project" value="InterPro"/>
</dbReference>
<accession>A0A4S8JPV2</accession>
<dbReference type="GO" id="GO:0048608">
    <property type="term" value="P:reproductive structure development"/>
    <property type="evidence" value="ECO:0007669"/>
    <property type="project" value="UniProtKB-ARBA"/>
</dbReference>
<comment type="caution">
    <text evidence="9">The sequence shown here is derived from an EMBL/GenBank/DDBJ whole genome shotgun (WGS) entry which is preliminary data.</text>
</comment>
<comment type="subcellular location">
    <subcellularLocation>
        <location evidence="2">Lipid droplet</location>
    </subcellularLocation>
    <subcellularLocation>
        <location evidence="1">Membrane</location>
        <topology evidence="1">Multi-pass membrane protein</topology>
    </subcellularLocation>
</comment>
<evidence type="ECO:0000256" key="3">
    <source>
        <dbReference type="ARBA" id="ARBA00010858"/>
    </source>
</evidence>
<evidence type="ECO:0000256" key="1">
    <source>
        <dbReference type="ARBA" id="ARBA00004141"/>
    </source>
</evidence>
<dbReference type="GO" id="GO:0019915">
    <property type="term" value="P:lipid storage"/>
    <property type="evidence" value="ECO:0007669"/>
    <property type="project" value="TreeGrafter"/>
</dbReference>
<dbReference type="Pfam" id="PF01277">
    <property type="entry name" value="Oleosin"/>
    <property type="match status" value="1"/>
</dbReference>
<evidence type="ECO:0000256" key="5">
    <source>
        <dbReference type="ARBA" id="ARBA00022692"/>
    </source>
</evidence>
<evidence type="ECO:0000256" key="7">
    <source>
        <dbReference type="ARBA" id="ARBA00023136"/>
    </source>
</evidence>
<gene>
    <name evidence="9" type="ORF">C4D60_Mb01t15280</name>
</gene>
<dbReference type="GO" id="GO:0009791">
    <property type="term" value="P:post-embryonic development"/>
    <property type="evidence" value="ECO:0007669"/>
    <property type="project" value="UniProtKB-ARBA"/>
</dbReference>
<dbReference type="STRING" id="52838.A0A4S8JPV2"/>
<keyword evidence="4" id="KW-0551">Lipid droplet</keyword>
<evidence type="ECO:0008006" key="11">
    <source>
        <dbReference type="Google" id="ProtNLM"/>
    </source>
</evidence>
<keyword evidence="10" id="KW-1185">Reference proteome</keyword>
<name>A0A4S8JPV2_MUSBA</name>
<dbReference type="GO" id="GO:0016020">
    <property type="term" value="C:membrane"/>
    <property type="evidence" value="ECO:0007669"/>
    <property type="project" value="UniProtKB-SubCell"/>
</dbReference>
<feature type="transmembrane region" description="Helical" evidence="8">
    <location>
        <begin position="91"/>
        <end position="118"/>
    </location>
</feature>
<dbReference type="PANTHER" id="PTHR33203">
    <property type="entry name" value="OLEOSIN"/>
    <property type="match status" value="1"/>
</dbReference>
<proteinExistence type="inferred from homology"/>
<feature type="transmembrane region" description="Helical" evidence="8">
    <location>
        <begin position="44"/>
        <end position="71"/>
    </location>
</feature>
<evidence type="ECO:0000256" key="4">
    <source>
        <dbReference type="ARBA" id="ARBA00022677"/>
    </source>
</evidence>
<protein>
    <recommendedName>
        <fullName evidence="11">Oleosin</fullName>
    </recommendedName>
</protein>
<dbReference type="Proteomes" id="UP000317650">
    <property type="component" value="Chromosome 1"/>
</dbReference>
<dbReference type="AlphaFoldDB" id="A0A4S8JPV2"/>
<dbReference type="PANTHER" id="PTHR33203:SF4">
    <property type="entry name" value="F27J15.22"/>
    <property type="match status" value="1"/>
</dbReference>
<dbReference type="InterPro" id="IPR000136">
    <property type="entry name" value="Oleosin"/>
</dbReference>
<keyword evidence="7 8" id="KW-0472">Membrane</keyword>
<evidence type="ECO:0000256" key="6">
    <source>
        <dbReference type="ARBA" id="ARBA00022989"/>
    </source>
</evidence>
<evidence type="ECO:0000256" key="2">
    <source>
        <dbReference type="ARBA" id="ARBA00004502"/>
    </source>
</evidence>
<dbReference type="EMBL" id="PYDT01000004">
    <property type="protein sequence ID" value="THU63392.1"/>
    <property type="molecule type" value="Genomic_DNA"/>
</dbReference>
<evidence type="ECO:0000313" key="10">
    <source>
        <dbReference type="Proteomes" id="UP000317650"/>
    </source>
</evidence>
<evidence type="ECO:0000256" key="8">
    <source>
        <dbReference type="SAM" id="Phobius"/>
    </source>
</evidence>
<comment type="similarity">
    <text evidence="3">Belongs to the oleosin family.</text>
</comment>
<evidence type="ECO:0000313" key="9">
    <source>
        <dbReference type="EMBL" id="THU63392.1"/>
    </source>
</evidence>
<organism evidence="9 10">
    <name type="scientific">Musa balbisiana</name>
    <name type="common">Banana</name>
    <dbReference type="NCBI Taxonomy" id="52838"/>
    <lineage>
        <taxon>Eukaryota</taxon>
        <taxon>Viridiplantae</taxon>
        <taxon>Streptophyta</taxon>
        <taxon>Embryophyta</taxon>
        <taxon>Tracheophyta</taxon>
        <taxon>Spermatophyta</taxon>
        <taxon>Magnoliopsida</taxon>
        <taxon>Liliopsida</taxon>
        <taxon>Zingiberales</taxon>
        <taxon>Musaceae</taxon>
        <taxon>Musa</taxon>
    </lineage>
</organism>
<reference evidence="9 10" key="1">
    <citation type="journal article" date="2019" name="Nat. Plants">
        <title>Genome sequencing of Musa balbisiana reveals subgenome evolution and function divergence in polyploid bananas.</title>
        <authorList>
            <person name="Yao X."/>
        </authorList>
    </citation>
    <scope>NUCLEOTIDE SEQUENCE [LARGE SCALE GENOMIC DNA]</scope>
    <source>
        <strain evidence="10">cv. DH-PKW</strain>
        <tissue evidence="9">Leaves</tissue>
    </source>
</reference>
<sequence>MAERQPAGPWTVSTRHQWSAPFTTSGGPSLLRRIQGHAPSSNQVVGFLTLVISGCILLVLAGLTLAGAVLALTFFGPIVLLTSPMWVPVGFAMFVVSAAVLSACGFGVAALAGASWLYNYFMGRQPAGSDRVDCARSRIADGPSDVTDYAREYGGYPRSRVKDAAPGA</sequence>
<keyword evidence="5 8" id="KW-0812">Transmembrane</keyword>